<sequence length="50" mass="5720">MQNYKIESPVFCAKTKLYSVSQNLIILYQKDYAAVTQQNAFWVLSPSSDS</sequence>
<reference evidence="1 2" key="1">
    <citation type="submission" date="2017-11" db="EMBL/GenBank/DDBJ databases">
        <authorList>
            <person name="Lechat P."/>
        </authorList>
    </citation>
    <scope>NUCLEOTIDE SEQUENCE [LARGE SCALE GENOMIC DNA]</scope>
    <source>
        <strain evidence="1">L495</strain>
    </source>
</reference>
<gene>
    <name evidence="1" type="ORF">LMANV2_170005</name>
</gene>
<dbReference type="AlphaFoldDB" id="A0AAQ1NVE6"/>
<evidence type="ECO:0000313" key="2">
    <source>
        <dbReference type="Proteomes" id="UP000234460"/>
    </source>
</evidence>
<protein>
    <submittedName>
        <fullName evidence="1">Uncharacterized protein</fullName>
    </submittedName>
</protein>
<comment type="caution">
    <text evidence="1">The sequence shown here is derived from an EMBL/GenBank/DDBJ whole genome shotgun (WGS) entry which is preliminary data.</text>
</comment>
<name>A0AAQ1NVE6_LEPIR</name>
<dbReference type="Proteomes" id="UP000234460">
    <property type="component" value="Chromosome LMANV2"/>
</dbReference>
<evidence type="ECO:0000313" key="1">
    <source>
        <dbReference type="EMBL" id="SOR60388.1"/>
    </source>
</evidence>
<proteinExistence type="predicted"/>
<dbReference type="EMBL" id="OEJX01000009">
    <property type="protein sequence ID" value="SOR60388.1"/>
    <property type="molecule type" value="Genomic_DNA"/>
</dbReference>
<organism evidence="1 2">
    <name type="scientific">Leptospira interrogans serovar Manilae</name>
    <dbReference type="NCBI Taxonomy" id="214675"/>
    <lineage>
        <taxon>Bacteria</taxon>
        <taxon>Pseudomonadati</taxon>
        <taxon>Spirochaetota</taxon>
        <taxon>Spirochaetia</taxon>
        <taxon>Leptospirales</taxon>
        <taxon>Leptospiraceae</taxon>
        <taxon>Leptospira</taxon>
    </lineage>
</organism>
<accession>A0AAQ1NVE6</accession>